<keyword evidence="7 8" id="KW-0066">ATP synthesis</keyword>
<dbReference type="InterPro" id="IPR020781">
    <property type="entry name" value="ATPase_OSCP/d_CS"/>
</dbReference>
<evidence type="ECO:0000256" key="1">
    <source>
        <dbReference type="ARBA" id="ARBA00004370"/>
    </source>
</evidence>
<dbReference type="Gene3D" id="1.10.520.20">
    <property type="entry name" value="N-terminal domain of the delta subunit of the F1F0-ATP synthase"/>
    <property type="match status" value="1"/>
</dbReference>
<evidence type="ECO:0000256" key="3">
    <source>
        <dbReference type="ARBA" id="ARBA00022781"/>
    </source>
</evidence>
<dbReference type="PRINTS" id="PR00125">
    <property type="entry name" value="ATPASEDELTA"/>
</dbReference>
<dbReference type="AlphaFoldDB" id="A0A934IN60"/>
<dbReference type="PANTHER" id="PTHR11910">
    <property type="entry name" value="ATP SYNTHASE DELTA CHAIN"/>
    <property type="match status" value="1"/>
</dbReference>
<dbReference type="GO" id="GO:0046933">
    <property type="term" value="F:proton-transporting ATP synthase activity, rotational mechanism"/>
    <property type="evidence" value="ECO:0007669"/>
    <property type="project" value="UniProtKB-UniRule"/>
</dbReference>
<reference evidence="9" key="1">
    <citation type="submission" date="2020-12" db="EMBL/GenBank/DDBJ databases">
        <title>Bacterial taxonomy.</title>
        <authorList>
            <person name="Pan X."/>
        </authorList>
    </citation>
    <scope>NUCLEOTIDE SEQUENCE</scope>
    <source>
        <strain evidence="9">B2012</strain>
    </source>
</reference>
<keyword evidence="5 8" id="KW-0472">Membrane</keyword>
<sequence length="200" mass="21286">MAARVRAAPDHERARSLADFETSGVAHRYASALFDLARDDDALEAVEANVATLRALLDESADLRRLVASPVFAAEEQIKGLSAVMEKAGVTGLVANFIKLVAKNRRLFALPGMLKTFDALLASHRGETIAIVTSAEPLTEEQQKALVGVLAEKAGGTVKLETHVDASLIGGLIVRLGSQMIDTSVRTRLAALRNAMKEAA</sequence>
<dbReference type="NCBIfam" id="NF004406">
    <property type="entry name" value="PRK05758.3-2"/>
    <property type="match status" value="1"/>
</dbReference>
<name>A0A934IN60_9HYPH</name>
<comment type="caution">
    <text evidence="9">The sequence shown here is derived from an EMBL/GenBank/DDBJ whole genome shotgun (WGS) entry which is preliminary data.</text>
</comment>
<accession>A0A934IN60</accession>
<gene>
    <name evidence="8" type="primary">atpH</name>
    <name evidence="9" type="ORF">JCR33_06260</name>
</gene>
<evidence type="ECO:0000256" key="5">
    <source>
        <dbReference type="ARBA" id="ARBA00023136"/>
    </source>
</evidence>
<dbReference type="NCBIfam" id="TIGR01145">
    <property type="entry name" value="ATP_synt_delta"/>
    <property type="match status" value="1"/>
</dbReference>
<evidence type="ECO:0000313" key="9">
    <source>
        <dbReference type="EMBL" id="MBJ3775282.1"/>
    </source>
</evidence>
<dbReference type="NCBIfam" id="NF004402">
    <property type="entry name" value="PRK05758.2-2"/>
    <property type="match status" value="1"/>
</dbReference>
<keyword evidence="6 8" id="KW-0139">CF(1)</keyword>
<proteinExistence type="inferred from homology"/>
<dbReference type="InterPro" id="IPR000711">
    <property type="entry name" value="ATPase_OSCP/dsu"/>
</dbReference>
<dbReference type="EMBL" id="JAEKJA010000003">
    <property type="protein sequence ID" value="MBJ3775282.1"/>
    <property type="molecule type" value="Genomic_DNA"/>
</dbReference>
<dbReference type="InterPro" id="IPR026015">
    <property type="entry name" value="ATP_synth_OSCP/delta_N_sf"/>
</dbReference>
<comment type="function">
    <text evidence="8">This protein is part of the stalk that links CF(0) to CF(1). It either transmits conformational changes from CF(0) to CF(1) or is implicated in proton conduction.</text>
</comment>
<dbReference type="Pfam" id="PF00213">
    <property type="entry name" value="OSCP"/>
    <property type="match status" value="1"/>
</dbReference>
<evidence type="ECO:0000256" key="6">
    <source>
        <dbReference type="ARBA" id="ARBA00023196"/>
    </source>
</evidence>
<dbReference type="GO" id="GO:0005886">
    <property type="term" value="C:plasma membrane"/>
    <property type="evidence" value="ECO:0007669"/>
    <property type="project" value="UniProtKB-SubCell"/>
</dbReference>
<evidence type="ECO:0000256" key="2">
    <source>
        <dbReference type="ARBA" id="ARBA00022448"/>
    </source>
</evidence>
<evidence type="ECO:0000313" key="10">
    <source>
        <dbReference type="Proteomes" id="UP000609531"/>
    </source>
</evidence>
<evidence type="ECO:0000256" key="8">
    <source>
        <dbReference type="HAMAP-Rule" id="MF_01416"/>
    </source>
</evidence>
<dbReference type="HAMAP" id="MF_01416">
    <property type="entry name" value="ATP_synth_delta_bact"/>
    <property type="match status" value="1"/>
</dbReference>
<keyword evidence="3 8" id="KW-0375">Hydrogen ion transport</keyword>
<organism evidence="9 10">
    <name type="scientific">Acuticoccus mangrovi</name>
    <dbReference type="NCBI Taxonomy" id="2796142"/>
    <lineage>
        <taxon>Bacteria</taxon>
        <taxon>Pseudomonadati</taxon>
        <taxon>Pseudomonadota</taxon>
        <taxon>Alphaproteobacteria</taxon>
        <taxon>Hyphomicrobiales</taxon>
        <taxon>Amorphaceae</taxon>
        <taxon>Acuticoccus</taxon>
    </lineage>
</organism>
<keyword evidence="8" id="KW-1003">Cell membrane</keyword>
<comment type="function">
    <text evidence="8">F(1)F(0) ATP synthase produces ATP from ADP in the presence of a proton or sodium gradient. F-type ATPases consist of two structural domains, F(1) containing the extramembraneous catalytic core and F(0) containing the membrane proton channel, linked together by a central stalk and a peripheral stalk. During catalysis, ATP synthesis in the catalytic domain of F(1) is coupled via a rotary mechanism of the central stalk subunits to proton translocation.</text>
</comment>
<dbReference type="GO" id="GO:0045259">
    <property type="term" value="C:proton-transporting ATP synthase complex"/>
    <property type="evidence" value="ECO:0007669"/>
    <property type="project" value="UniProtKB-KW"/>
</dbReference>
<evidence type="ECO:0000256" key="7">
    <source>
        <dbReference type="ARBA" id="ARBA00023310"/>
    </source>
</evidence>
<dbReference type="SUPFAM" id="SSF47928">
    <property type="entry name" value="N-terminal domain of the delta subunit of the F1F0-ATP synthase"/>
    <property type="match status" value="1"/>
</dbReference>
<comment type="similarity">
    <text evidence="8">Belongs to the ATPase delta chain family.</text>
</comment>
<dbReference type="PROSITE" id="PS00389">
    <property type="entry name" value="ATPASE_DELTA"/>
    <property type="match status" value="1"/>
</dbReference>
<dbReference type="Proteomes" id="UP000609531">
    <property type="component" value="Unassembled WGS sequence"/>
</dbReference>
<keyword evidence="10" id="KW-1185">Reference proteome</keyword>
<protein>
    <recommendedName>
        <fullName evidence="8">ATP synthase subunit delta</fullName>
    </recommendedName>
    <alternativeName>
        <fullName evidence="8">ATP synthase F(1) sector subunit delta</fullName>
    </alternativeName>
    <alternativeName>
        <fullName evidence="8">F-type ATPase subunit delta</fullName>
        <shortName evidence="8">F-ATPase subunit delta</shortName>
    </alternativeName>
</protein>
<evidence type="ECO:0000256" key="4">
    <source>
        <dbReference type="ARBA" id="ARBA00023065"/>
    </source>
</evidence>
<keyword evidence="4 8" id="KW-0406">Ion transport</keyword>
<keyword evidence="2 8" id="KW-0813">Transport</keyword>
<comment type="subcellular location">
    <subcellularLocation>
        <location evidence="8">Cell membrane</location>
        <topology evidence="8">Peripheral membrane protein</topology>
    </subcellularLocation>
    <subcellularLocation>
        <location evidence="1">Membrane</location>
    </subcellularLocation>
</comment>